<dbReference type="InterPro" id="IPR003961">
    <property type="entry name" value="FN3_dom"/>
</dbReference>
<dbReference type="Gene3D" id="2.60.40.10">
    <property type="entry name" value="Immunoglobulins"/>
    <property type="match status" value="1"/>
</dbReference>
<organism evidence="2 3">
    <name type="scientific">Holothuria leucospilota</name>
    <name type="common">Black long sea cucumber</name>
    <name type="synonym">Mertensiothuria leucospilota</name>
    <dbReference type="NCBI Taxonomy" id="206669"/>
    <lineage>
        <taxon>Eukaryota</taxon>
        <taxon>Metazoa</taxon>
        <taxon>Echinodermata</taxon>
        <taxon>Eleutherozoa</taxon>
        <taxon>Echinozoa</taxon>
        <taxon>Holothuroidea</taxon>
        <taxon>Aspidochirotacea</taxon>
        <taxon>Aspidochirotida</taxon>
        <taxon>Holothuriidae</taxon>
        <taxon>Holothuria</taxon>
    </lineage>
</organism>
<accession>A0A9Q1BFG5</accession>
<protein>
    <recommendedName>
        <fullName evidence="4">Fibronectin type-III domain-containing protein</fullName>
    </recommendedName>
</protein>
<feature type="chain" id="PRO_5040112987" description="Fibronectin type-III domain-containing protein" evidence="1">
    <location>
        <begin position="25"/>
        <end position="370"/>
    </location>
</feature>
<reference evidence="2" key="1">
    <citation type="submission" date="2021-10" db="EMBL/GenBank/DDBJ databases">
        <title>Tropical sea cucumber genome reveals ecological adaptation and Cuvierian tubules defense mechanism.</title>
        <authorList>
            <person name="Chen T."/>
        </authorList>
    </citation>
    <scope>NUCLEOTIDE SEQUENCE</scope>
    <source>
        <strain evidence="2">Nanhai2018</strain>
        <tissue evidence="2">Muscle</tissue>
    </source>
</reference>
<dbReference type="InterPro" id="IPR013783">
    <property type="entry name" value="Ig-like_fold"/>
</dbReference>
<feature type="signal peptide" evidence="1">
    <location>
        <begin position="1"/>
        <end position="24"/>
    </location>
</feature>
<name>A0A9Q1BFG5_HOLLE</name>
<keyword evidence="3" id="KW-1185">Reference proteome</keyword>
<sequence>MIKMNLRVLTCLLVVTLLKNEVLSQSQGSNPYFVYYSSNCTEEVLDEFECCHRPPIIPDSLAVEYITRRMDSDSKPWQLDALIRWKLSENGNHSFAVRFKPTVSLAELDAMDGSFVNTNRYRFCISEDEMYADSCNSEPYFTTVVNETSLLVEDILFGFSYEFLLESVLDGKPSISYYCFKSCNDVLPETISPDCYEATGDEDFCREYLRDLFALIDSTAVPISGAPTNVEIETDCPTNNQTTWAITLSWDPPVHQNGEIVQYAIVAYRLDVELLGVYYNPNIPKLANEHNTSYFYNIKPYDPYTYNSGFQTNGEYAIKIFTYVRLPPEFNATSDPSGAESIRILRTYESDWCPSEFPLFPSSFQRGLVG</sequence>
<evidence type="ECO:0000313" key="3">
    <source>
        <dbReference type="Proteomes" id="UP001152320"/>
    </source>
</evidence>
<comment type="caution">
    <text evidence="2">The sequence shown here is derived from an EMBL/GenBank/DDBJ whole genome shotgun (WGS) entry which is preliminary data.</text>
</comment>
<proteinExistence type="predicted"/>
<evidence type="ECO:0008006" key="4">
    <source>
        <dbReference type="Google" id="ProtNLM"/>
    </source>
</evidence>
<dbReference type="OrthoDB" id="10675300at2759"/>
<dbReference type="Proteomes" id="UP001152320">
    <property type="component" value="Chromosome 18"/>
</dbReference>
<evidence type="ECO:0000313" key="2">
    <source>
        <dbReference type="EMBL" id="KAJ8024635.1"/>
    </source>
</evidence>
<dbReference type="AlphaFoldDB" id="A0A9Q1BFG5"/>
<dbReference type="CDD" id="cd00063">
    <property type="entry name" value="FN3"/>
    <property type="match status" value="1"/>
</dbReference>
<evidence type="ECO:0000256" key="1">
    <source>
        <dbReference type="SAM" id="SignalP"/>
    </source>
</evidence>
<dbReference type="InterPro" id="IPR036116">
    <property type="entry name" value="FN3_sf"/>
</dbReference>
<gene>
    <name evidence="2" type="ORF">HOLleu_34592</name>
</gene>
<dbReference type="EMBL" id="JAIZAY010000018">
    <property type="protein sequence ID" value="KAJ8024635.1"/>
    <property type="molecule type" value="Genomic_DNA"/>
</dbReference>
<keyword evidence="1" id="KW-0732">Signal</keyword>
<dbReference type="SUPFAM" id="SSF49265">
    <property type="entry name" value="Fibronectin type III"/>
    <property type="match status" value="1"/>
</dbReference>